<evidence type="ECO:0000256" key="5">
    <source>
        <dbReference type="ARBA" id="ARBA00022792"/>
    </source>
</evidence>
<dbReference type="PANTHER" id="PTHR13603">
    <property type="entry name" value="TRANSMEMBRANE PROTEIN 186"/>
    <property type="match status" value="1"/>
</dbReference>
<comment type="similarity">
    <text evidence="2">Belongs to the TMEM186 family.</text>
</comment>
<comment type="caution">
    <text evidence="10">The sequence shown here is derived from an EMBL/GenBank/DDBJ whole genome shotgun (WGS) entry which is preliminary data.</text>
</comment>
<dbReference type="Proteomes" id="UP001208570">
    <property type="component" value="Unassembled WGS sequence"/>
</dbReference>
<name>A0AAD9K8M8_9ANNE</name>
<evidence type="ECO:0000256" key="3">
    <source>
        <dbReference type="ARBA" id="ARBA00014604"/>
    </source>
</evidence>
<keyword evidence="5" id="KW-0999">Mitochondrion inner membrane</keyword>
<feature type="transmembrane region" description="Helical" evidence="9">
    <location>
        <begin position="107"/>
        <end position="129"/>
    </location>
</feature>
<comment type="subcellular location">
    <subcellularLocation>
        <location evidence="1">Mitochondrion inner membrane</location>
        <topology evidence="1">Multi-pass membrane protein</topology>
    </subcellularLocation>
</comment>
<evidence type="ECO:0000313" key="11">
    <source>
        <dbReference type="Proteomes" id="UP001208570"/>
    </source>
</evidence>
<keyword evidence="8 9" id="KW-0472">Membrane</keyword>
<dbReference type="EMBL" id="JAODUP010000034">
    <property type="protein sequence ID" value="KAK2166874.1"/>
    <property type="molecule type" value="Genomic_DNA"/>
</dbReference>
<keyword evidence="7" id="KW-0496">Mitochondrion</keyword>
<dbReference type="GO" id="GO:0005743">
    <property type="term" value="C:mitochondrial inner membrane"/>
    <property type="evidence" value="ECO:0007669"/>
    <property type="project" value="UniProtKB-SubCell"/>
</dbReference>
<sequence>MRLMQLLNVNIRRGTGWRRLHLLTMNGCLPLISSQTTVSFFHNGLRGTRKNIPEVYQNMAFKSVYHFPYIRLAGVVSRMKIYQTALTFIAVPSVSAMYLLGSVSQKALTMTIGIATLAGVMLYIMSYLFRRVLGIIAISDDGNVVRFSHMTFWGNRTDVYVPTENIVPLSDYCTNAKDIYIPLKTYDSSDVLYMSFVLGKILDYDSFQKIFGNFAYLKNR</sequence>
<evidence type="ECO:0000256" key="9">
    <source>
        <dbReference type="SAM" id="Phobius"/>
    </source>
</evidence>
<proteinExistence type="inferred from homology"/>
<gene>
    <name evidence="10" type="ORF">LSH36_34g06021</name>
</gene>
<dbReference type="InterPro" id="IPR026571">
    <property type="entry name" value="Tmem186"/>
</dbReference>
<keyword evidence="4 9" id="KW-0812">Transmembrane</keyword>
<evidence type="ECO:0000313" key="10">
    <source>
        <dbReference type="EMBL" id="KAK2166874.1"/>
    </source>
</evidence>
<evidence type="ECO:0000256" key="1">
    <source>
        <dbReference type="ARBA" id="ARBA00004448"/>
    </source>
</evidence>
<dbReference type="AlphaFoldDB" id="A0AAD9K8M8"/>
<evidence type="ECO:0000256" key="2">
    <source>
        <dbReference type="ARBA" id="ARBA00007020"/>
    </source>
</evidence>
<evidence type="ECO:0000256" key="7">
    <source>
        <dbReference type="ARBA" id="ARBA00023128"/>
    </source>
</evidence>
<evidence type="ECO:0000256" key="4">
    <source>
        <dbReference type="ARBA" id="ARBA00022692"/>
    </source>
</evidence>
<keyword evidence="11" id="KW-1185">Reference proteome</keyword>
<evidence type="ECO:0000256" key="6">
    <source>
        <dbReference type="ARBA" id="ARBA00022989"/>
    </source>
</evidence>
<feature type="transmembrane region" description="Helical" evidence="9">
    <location>
        <begin position="81"/>
        <end position="101"/>
    </location>
</feature>
<organism evidence="10 11">
    <name type="scientific">Paralvinella palmiformis</name>
    <dbReference type="NCBI Taxonomy" id="53620"/>
    <lineage>
        <taxon>Eukaryota</taxon>
        <taxon>Metazoa</taxon>
        <taxon>Spiralia</taxon>
        <taxon>Lophotrochozoa</taxon>
        <taxon>Annelida</taxon>
        <taxon>Polychaeta</taxon>
        <taxon>Sedentaria</taxon>
        <taxon>Canalipalpata</taxon>
        <taxon>Terebellida</taxon>
        <taxon>Terebelliformia</taxon>
        <taxon>Alvinellidae</taxon>
        <taxon>Paralvinella</taxon>
    </lineage>
</organism>
<keyword evidence="6 9" id="KW-1133">Transmembrane helix</keyword>
<dbReference type="PANTHER" id="PTHR13603:SF1">
    <property type="entry name" value="TRANSMEMBRANE PROTEIN 186"/>
    <property type="match status" value="1"/>
</dbReference>
<protein>
    <recommendedName>
        <fullName evidence="3">Transmembrane protein 186</fullName>
    </recommendedName>
</protein>
<accession>A0AAD9K8M8</accession>
<evidence type="ECO:0000256" key="8">
    <source>
        <dbReference type="ARBA" id="ARBA00023136"/>
    </source>
</evidence>
<reference evidence="10" key="1">
    <citation type="journal article" date="2023" name="Mol. Biol. Evol.">
        <title>Third-Generation Sequencing Reveals the Adaptive Role of the Epigenome in Three Deep-Sea Polychaetes.</title>
        <authorList>
            <person name="Perez M."/>
            <person name="Aroh O."/>
            <person name="Sun Y."/>
            <person name="Lan Y."/>
            <person name="Juniper S.K."/>
            <person name="Young C.R."/>
            <person name="Angers B."/>
            <person name="Qian P.Y."/>
        </authorList>
    </citation>
    <scope>NUCLEOTIDE SEQUENCE</scope>
    <source>
        <strain evidence="10">P08H-3</strain>
    </source>
</reference>